<feature type="domain" description="Beta-lactamase-related" evidence="2">
    <location>
        <begin position="36"/>
        <end position="383"/>
    </location>
</feature>
<sequence>MNWHRTALAVALCCPAMPAVAQTTEAALQSQFEAIDRQFEAFQRDTPVPGLVYGIVAEGRLVHVRGIGVQDLAEKRPVTADTLFRIASMTKAFTALSILSLRDAGKLSLDDFAEKYVPEMRGWKYPTTDSPHIRIRDLLSHVAGFVTDDPWGDRQTPMPEAEFAKLLRAGVPFSRVPETEHEYSNFGYALLGRIVAKASGMPYRTYVERTILAPLGMGSSGFEVSEWPIARRAIGYRFEDGAWREEPTMRDGAFGPMGGLQVSANDYGKWIAFLLSAWPPRDGPDTGPVKRATVRELAQGLNFVRATPRMGGAAKDGCTQAAAYGKGLRVSQDCQLGLMLHHGGGYPGYGSHMLLLPGAGVGIFVFTNRTYTGAAGTAWDAMFALDKAGALQFAEPPATPELVAAQQTARAIYAAGDVSVAGSALAMNFLMDRSAEGWRGDLAALRAQLGACTGKVEPLFPSGALSVAFRWHCDKGLLDGTVLLAPTRPATIQALRFRPKPAAKP</sequence>
<dbReference type="RefSeq" id="WP_167298397.1">
    <property type="nucleotide sequence ID" value="NZ_JAASQV010000001.1"/>
</dbReference>
<dbReference type="InterPro" id="IPR050491">
    <property type="entry name" value="AmpC-like"/>
</dbReference>
<dbReference type="PANTHER" id="PTHR46825">
    <property type="entry name" value="D-ALANYL-D-ALANINE-CARBOXYPEPTIDASE/ENDOPEPTIDASE AMPH"/>
    <property type="match status" value="1"/>
</dbReference>
<accession>A0A7X5ZUG0</accession>
<reference evidence="3 4" key="1">
    <citation type="submission" date="2020-03" db="EMBL/GenBank/DDBJ databases">
        <title>Genomic Encyclopedia of Type Strains, Phase IV (KMG-IV): sequencing the most valuable type-strain genomes for metagenomic binning, comparative biology and taxonomic classification.</title>
        <authorList>
            <person name="Goeker M."/>
        </authorList>
    </citation>
    <scope>NUCLEOTIDE SEQUENCE [LARGE SCALE GENOMIC DNA]</scope>
    <source>
        <strain evidence="3 4">DSM 4733</strain>
    </source>
</reference>
<dbReference type="Proteomes" id="UP000564677">
    <property type="component" value="Unassembled WGS sequence"/>
</dbReference>
<dbReference type="EMBL" id="JAASQV010000001">
    <property type="protein sequence ID" value="NIJ63975.1"/>
    <property type="molecule type" value="Genomic_DNA"/>
</dbReference>
<dbReference type="InterPro" id="IPR012338">
    <property type="entry name" value="Beta-lactam/transpept-like"/>
</dbReference>
<dbReference type="SUPFAM" id="SSF56601">
    <property type="entry name" value="beta-lactamase/transpeptidase-like"/>
    <property type="match status" value="1"/>
</dbReference>
<comment type="caution">
    <text evidence="3">The sequence shown here is derived from an EMBL/GenBank/DDBJ whole genome shotgun (WGS) entry which is preliminary data.</text>
</comment>
<dbReference type="Pfam" id="PF00144">
    <property type="entry name" value="Beta-lactamase"/>
    <property type="match status" value="1"/>
</dbReference>
<evidence type="ECO:0000313" key="4">
    <source>
        <dbReference type="Proteomes" id="UP000564677"/>
    </source>
</evidence>
<keyword evidence="4" id="KW-1185">Reference proteome</keyword>
<dbReference type="InterPro" id="IPR001466">
    <property type="entry name" value="Beta-lactam-related"/>
</dbReference>
<evidence type="ECO:0000256" key="1">
    <source>
        <dbReference type="SAM" id="SignalP"/>
    </source>
</evidence>
<evidence type="ECO:0000313" key="3">
    <source>
        <dbReference type="EMBL" id="NIJ63975.1"/>
    </source>
</evidence>
<feature type="chain" id="PRO_5030753381" evidence="1">
    <location>
        <begin position="22"/>
        <end position="505"/>
    </location>
</feature>
<evidence type="ECO:0000259" key="2">
    <source>
        <dbReference type="Pfam" id="PF00144"/>
    </source>
</evidence>
<name>A0A7X5ZUG0_9SPHN</name>
<organism evidence="3 4">
    <name type="scientific">Sphingomonas leidyi</name>
    <dbReference type="NCBI Taxonomy" id="68569"/>
    <lineage>
        <taxon>Bacteria</taxon>
        <taxon>Pseudomonadati</taxon>
        <taxon>Pseudomonadota</taxon>
        <taxon>Alphaproteobacteria</taxon>
        <taxon>Sphingomonadales</taxon>
        <taxon>Sphingomonadaceae</taxon>
        <taxon>Sphingomonas</taxon>
    </lineage>
</organism>
<dbReference type="AlphaFoldDB" id="A0A7X5ZUG0"/>
<keyword evidence="1" id="KW-0732">Signal</keyword>
<dbReference type="PANTHER" id="PTHR46825:SF9">
    <property type="entry name" value="BETA-LACTAMASE-RELATED DOMAIN-CONTAINING PROTEIN"/>
    <property type="match status" value="1"/>
</dbReference>
<feature type="signal peptide" evidence="1">
    <location>
        <begin position="1"/>
        <end position="21"/>
    </location>
</feature>
<proteinExistence type="predicted"/>
<protein>
    <submittedName>
        <fullName evidence="3">CubicO group peptidase (Beta-lactamase class C family)</fullName>
    </submittedName>
</protein>
<gene>
    <name evidence="3" type="ORF">FHR20_000906</name>
</gene>
<dbReference type="Gene3D" id="3.40.710.10">
    <property type="entry name" value="DD-peptidase/beta-lactamase superfamily"/>
    <property type="match status" value="1"/>
</dbReference>